<feature type="transmembrane region" description="Helical" evidence="3">
    <location>
        <begin position="166"/>
        <end position="188"/>
    </location>
</feature>
<keyword evidence="2" id="KW-0804">Transcription</keyword>
<name>A0ABP6KNB7_9ACTN</name>
<sequence length="288" mass="30385">MNTQWHLPGELIERYTTGHLEAVQVMSVETHLMGCARCREAVPYEREWLTAGWERIADAVDRPRPRPVARILRRCGVPEHVAVFLAATPALARGWLVAVTATVAAAVAVAHLVDSTGAAWTVHPLLFFLTVAPVLPLAGIALAYGPRVDPVHETQAATPMAGSRSLLLRALAVLVCAIVLTGLATPLLPGPPGLAAAWLLPALALTATTLALATRVAPPVSAAVLIVAWSCAVLTTGGLTGDGLVLFSPAAQILYGAATVLLIPLVHLRRARFDPGEPRWNRPSASKN</sequence>
<evidence type="ECO:0000256" key="1">
    <source>
        <dbReference type="ARBA" id="ARBA00023015"/>
    </source>
</evidence>
<accession>A0ABP6KNB7</accession>
<gene>
    <name evidence="4" type="ORF">GCM10017559_39550</name>
</gene>
<keyword evidence="3" id="KW-0812">Transmembrane</keyword>
<dbReference type="Proteomes" id="UP001499930">
    <property type="component" value="Unassembled WGS sequence"/>
</dbReference>
<feature type="transmembrane region" description="Helical" evidence="3">
    <location>
        <begin position="220"/>
        <end position="239"/>
    </location>
</feature>
<evidence type="ECO:0000313" key="4">
    <source>
        <dbReference type="EMBL" id="GAA3012638.1"/>
    </source>
</evidence>
<dbReference type="Gene3D" id="1.10.10.1320">
    <property type="entry name" value="Anti-sigma factor, zinc-finger domain"/>
    <property type="match status" value="1"/>
</dbReference>
<protein>
    <recommendedName>
        <fullName evidence="6">Zinc-finger domain-containing protein</fullName>
    </recommendedName>
</protein>
<dbReference type="EMBL" id="BAAAWD010000010">
    <property type="protein sequence ID" value="GAA3012638.1"/>
    <property type="molecule type" value="Genomic_DNA"/>
</dbReference>
<keyword evidence="3" id="KW-0472">Membrane</keyword>
<dbReference type="RefSeq" id="WP_344897204.1">
    <property type="nucleotide sequence ID" value="NZ_BAAAWD010000010.1"/>
</dbReference>
<feature type="transmembrane region" description="Helical" evidence="3">
    <location>
        <begin position="194"/>
        <end position="213"/>
    </location>
</feature>
<feature type="transmembrane region" description="Helical" evidence="3">
    <location>
        <begin position="245"/>
        <end position="266"/>
    </location>
</feature>
<keyword evidence="1" id="KW-0805">Transcription regulation</keyword>
<evidence type="ECO:0000256" key="3">
    <source>
        <dbReference type="SAM" id="Phobius"/>
    </source>
</evidence>
<evidence type="ECO:0008006" key="6">
    <source>
        <dbReference type="Google" id="ProtNLM"/>
    </source>
</evidence>
<organism evidence="4 5">
    <name type="scientific">Streptosporangium longisporum</name>
    <dbReference type="NCBI Taxonomy" id="46187"/>
    <lineage>
        <taxon>Bacteria</taxon>
        <taxon>Bacillati</taxon>
        <taxon>Actinomycetota</taxon>
        <taxon>Actinomycetes</taxon>
        <taxon>Streptosporangiales</taxon>
        <taxon>Streptosporangiaceae</taxon>
        <taxon>Streptosporangium</taxon>
    </lineage>
</organism>
<evidence type="ECO:0000313" key="5">
    <source>
        <dbReference type="Proteomes" id="UP001499930"/>
    </source>
</evidence>
<keyword evidence="5" id="KW-1185">Reference proteome</keyword>
<feature type="transmembrane region" description="Helical" evidence="3">
    <location>
        <begin position="125"/>
        <end position="145"/>
    </location>
</feature>
<reference evidence="5" key="1">
    <citation type="journal article" date="2019" name="Int. J. Syst. Evol. Microbiol.">
        <title>The Global Catalogue of Microorganisms (GCM) 10K type strain sequencing project: providing services to taxonomists for standard genome sequencing and annotation.</title>
        <authorList>
            <consortium name="The Broad Institute Genomics Platform"/>
            <consortium name="The Broad Institute Genome Sequencing Center for Infectious Disease"/>
            <person name="Wu L."/>
            <person name="Ma J."/>
        </authorList>
    </citation>
    <scope>NUCLEOTIDE SEQUENCE [LARGE SCALE GENOMIC DNA]</scope>
    <source>
        <strain evidence="5">JCM 3106</strain>
    </source>
</reference>
<proteinExistence type="predicted"/>
<keyword evidence="3" id="KW-1133">Transmembrane helix</keyword>
<evidence type="ECO:0000256" key="2">
    <source>
        <dbReference type="ARBA" id="ARBA00023163"/>
    </source>
</evidence>
<dbReference type="InterPro" id="IPR041916">
    <property type="entry name" value="Anti_sigma_zinc_sf"/>
</dbReference>
<feature type="transmembrane region" description="Helical" evidence="3">
    <location>
        <begin position="94"/>
        <end position="113"/>
    </location>
</feature>
<comment type="caution">
    <text evidence="4">The sequence shown here is derived from an EMBL/GenBank/DDBJ whole genome shotgun (WGS) entry which is preliminary data.</text>
</comment>